<sequence>MTKKPVLLVCKWRNLATKVQFYGVHQCNFCRCFGHSKTIDPCAHHIDSAFDCTFSQPVFDMQSVIGTLITISRTKGTNTGPLTKRSHQWLWARSFKENKTCFRREKSLIKTSRKRLFKNVSSFTVE</sequence>
<comment type="caution">
    <text evidence="1">The sequence shown here is derived from an EMBL/GenBank/DDBJ whole genome shotgun (WGS) entry which is preliminary data.</text>
</comment>
<protein>
    <submittedName>
        <fullName evidence="1">Uncharacterized protein</fullName>
    </submittedName>
</protein>
<organism evidence="1 2">
    <name type="scientific">Trichonephila clavata</name>
    <name type="common">Joro spider</name>
    <name type="synonym">Nephila clavata</name>
    <dbReference type="NCBI Taxonomy" id="2740835"/>
    <lineage>
        <taxon>Eukaryota</taxon>
        <taxon>Metazoa</taxon>
        <taxon>Ecdysozoa</taxon>
        <taxon>Arthropoda</taxon>
        <taxon>Chelicerata</taxon>
        <taxon>Arachnida</taxon>
        <taxon>Araneae</taxon>
        <taxon>Araneomorphae</taxon>
        <taxon>Entelegynae</taxon>
        <taxon>Araneoidea</taxon>
        <taxon>Nephilidae</taxon>
        <taxon>Trichonephila</taxon>
    </lineage>
</organism>
<dbReference type="EMBL" id="BMAO01033255">
    <property type="protein sequence ID" value="GFQ88089.1"/>
    <property type="molecule type" value="Genomic_DNA"/>
</dbReference>
<evidence type="ECO:0000313" key="2">
    <source>
        <dbReference type="Proteomes" id="UP000887116"/>
    </source>
</evidence>
<evidence type="ECO:0000313" key="1">
    <source>
        <dbReference type="EMBL" id="GFQ88089.1"/>
    </source>
</evidence>
<name>A0A8X6HK20_TRICU</name>
<keyword evidence="2" id="KW-1185">Reference proteome</keyword>
<dbReference type="AlphaFoldDB" id="A0A8X6HK20"/>
<reference evidence="1" key="1">
    <citation type="submission" date="2020-07" db="EMBL/GenBank/DDBJ databases">
        <title>Multicomponent nature underlies the extraordinary mechanical properties of spider dragline silk.</title>
        <authorList>
            <person name="Kono N."/>
            <person name="Nakamura H."/>
            <person name="Mori M."/>
            <person name="Yoshida Y."/>
            <person name="Ohtoshi R."/>
            <person name="Malay A.D."/>
            <person name="Moran D.A.P."/>
            <person name="Tomita M."/>
            <person name="Numata K."/>
            <person name="Arakawa K."/>
        </authorList>
    </citation>
    <scope>NUCLEOTIDE SEQUENCE</scope>
</reference>
<gene>
    <name evidence="1" type="ORF">TNCT_693571</name>
</gene>
<proteinExistence type="predicted"/>
<accession>A0A8X6HK20</accession>
<dbReference type="Proteomes" id="UP000887116">
    <property type="component" value="Unassembled WGS sequence"/>
</dbReference>